<feature type="region of interest" description="Disordered" evidence="1">
    <location>
        <begin position="359"/>
        <end position="445"/>
    </location>
</feature>
<dbReference type="EMBL" id="KZ825555">
    <property type="protein sequence ID" value="PYI28108.1"/>
    <property type="molecule type" value="Genomic_DNA"/>
</dbReference>
<organism evidence="2 3">
    <name type="scientific">Aspergillus indologenus CBS 114.80</name>
    <dbReference type="NCBI Taxonomy" id="1450541"/>
    <lineage>
        <taxon>Eukaryota</taxon>
        <taxon>Fungi</taxon>
        <taxon>Dikarya</taxon>
        <taxon>Ascomycota</taxon>
        <taxon>Pezizomycotina</taxon>
        <taxon>Eurotiomycetes</taxon>
        <taxon>Eurotiomycetidae</taxon>
        <taxon>Eurotiales</taxon>
        <taxon>Aspergillaceae</taxon>
        <taxon>Aspergillus</taxon>
        <taxon>Aspergillus subgen. Circumdati</taxon>
    </lineage>
</organism>
<sequence>MRHPSYIQQACNHPECATTQQKVLQSDQYTGLAPRIASQDYPCPQDLECNSMSLSFLLTCRLIYYEARHLPYARTVFFTQEVGSFSNFSFCLWRWQVQSLRYLKIRVPPEQGMDTHLAEWNETFSLISLGFSNLAAISIQIYLRFPMQTVRDTFWDGGLLELCNLRCLQGMRLSVFKFDSAWPPTEDPEIFFAYSAGSLPSFMEEISGRERRLPVRLSSSLPPDEHICFRRARDRLRDQVRQDASIGEEWASHDSYHSGQLFFRFSPNTFPLYVRHLIHALPRRWPHRTHADIRREDRLHTNKTEYAYVYREDPSCPEHPRQPIFGFQFNPNTTLKHNDEYITRGLAALRLSRERLSRKRLLRSSSPSSSSSGSSTSWSTGRQRDENDTRPSLPSPRNQRQGGPRYSRCDVLSSALQRRASPVVPEVSHSRREVNPAENEKPGDWRRRLTEEAFAPFIESLHMALS</sequence>
<evidence type="ECO:0000256" key="1">
    <source>
        <dbReference type="SAM" id="MobiDB-lite"/>
    </source>
</evidence>
<reference evidence="2 3" key="1">
    <citation type="submission" date="2018-02" db="EMBL/GenBank/DDBJ databases">
        <title>The genomes of Aspergillus section Nigri reveals drivers in fungal speciation.</title>
        <authorList>
            <consortium name="DOE Joint Genome Institute"/>
            <person name="Vesth T.C."/>
            <person name="Nybo J."/>
            <person name="Theobald S."/>
            <person name="Brandl J."/>
            <person name="Frisvad J.C."/>
            <person name="Nielsen K.F."/>
            <person name="Lyhne E.K."/>
            <person name="Kogle M.E."/>
            <person name="Kuo A."/>
            <person name="Riley R."/>
            <person name="Clum A."/>
            <person name="Nolan M."/>
            <person name="Lipzen A."/>
            <person name="Salamov A."/>
            <person name="Henrissat B."/>
            <person name="Wiebenga A."/>
            <person name="De vries R.P."/>
            <person name="Grigoriev I.V."/>
            <person name="Mortensen U.H."/>
            <person name="Andersen M.R."/>
            <person name="Baker S.E."/>
        </authorList>
    </citation>
    <scope>NUCLEOTIDE SEQUENCE [LARGE SCALE GENOMIC DNA]</scope>
    <source>
        <strain evidence="2 3">CBS 114.80</strain>
    </source>
</reference>
<dbReference type="Proteomes" id="UP000248817">
    <property type="component" value="Unassembled WGS sequence"/>
</dbReference>
<dbReference type="AlphaFoldDB" id="A0A2V5HUE8"/>
<protein>
    <submittedName>
        <fullName evidence="2">Uncharacterized protein</fullName>
    </submittedName>
</protein>
<evidence type="ECO:0000313" key="2">
    <source>
        <dbReference type="EMBL" id="PYI28108.1"/>
    </source>
</evidence>
<dbReference type="PANTHER" id="PTHR38790">
    <property type="entry name" value="2EXR DOMAIN-CONTAINING PROTEIN-RELATED"/>
    <property type="match status" value="1"/>
</dbReference>
<feature type="compositionally biased region" description="Low complexity" evidence="1">
    <location>
        <begin position="363"/>
        <end position="379"/>
    </location>
</feature>
<proteinExistence type="predicted"/>
<feature type="compositionally biased region" description="Basic and acidic residues" evidence="1">
    <location>
        <begin position="428"/>
        <end position="445"/>
    </location>
</feature>
<gene>
    <name evidence="2" type="ORF">BP00DRAFT_351892</name>
</gene>
<evidence type="ECO:0000313" key="3">
    <source>
        <dbReference type="Proteomes" id="UP000248817"/>
    </source>
</evidence>
<feature type="compositionally biased region" description="Polar residues" evidence="1">
    <location>
        <begin position="390"/>
        <end position="401"/>
    </location>
</feature>
<accession>A0A2V5HUE8</accession>
<keyword evidence="3" id="KW-1185">Reference proteome</keyword>
<name>A0A2V5HUE8_9EURO</name>